<proteinExistence type="predicted"/>
<organism evidence="1 2">
    <name type="scientific">Nocardiopsis mangrovi</name>
    <dbReference type="NCBI Taxonomy" id="1179818"/>
    <lineage>
        <taxon>Bacteria</taxon>
        <taxon>Bacillati</taxon>
        <taxon>Actinomycetota</taxon>
        <taxon>Actinomycetes</taxon>
        <taxon>Streptosporangiales</taxon>
        <taxon>Nocardiopsidaceae</taxon>
        <taxon>Nocardiopsis</taxon>
    </lineage>
</organism>
<dbReference type="EMBL" id="JBHSFQ010000023">
    <property type="protein sequence ID" value="MFC4564312.1"/>
    <property type="molecule type" value="Genomic_DNA"/>
</dbReference>
<comment type="caution">
    <text evidence="1">The sequence shown here is derived from an EMBL/GenBank/DDBJ whole genome shotgun (WGS) entry which is preliminary data.</text>
</comment>
<name>A0ABV9E0T2_9ACTN</name>
<dbReference type="Proteomes" id="UP001595923">
    <property type="component" value="Unassembled WGS sequence"/>
</dbReference>
<protein>
    <submittedName>
        <fullName evidence="1">Uncharacterized protein</fullName>
    </submittedName>
</protein>
<gene>
    <name evidence="1" type="ORF">ACFO4E_20815</name>
</gene>
<keyword evidence="2" id="KW-1185">Reference proteome</keyword>
<sequence length="75" mass="8718">MEIREHPSRDLCGNRIFSVGHGSEVRVAKVPPDESPAIREMWNARAQRELRNMPWPDLTRYLMEHPVFGYTGPQT</sequence>
<accession>A0ABV9E0T2</accession>
<evidence type="ECO:0000313" key="1">
    <source>
        <dbReference type="EMBL" id="MFC4564312.1"/>
    </source>
</evidence>
<reference evidence="2" key="1">
    <citation type="journal article" date="2019" name="Int. J. Syst. Evol. Microbiol.">
        <title>The Global Catalogue of Microorganisms (GCM) 10K type strain sequencing project: providing services to taxonomists for standard genome sequencing and annotation.</title>
        <authorList>
            <consortium name="The Broad Institute Genomics Platform"/>
            <consortium name="The Broad Institute Genome Sequencing Center for Infectious Disease"/>
            <person name="Wu L."/>
            <person name="Ma J."/>
        </authorList>
    </citation>
    <scope>NUCLEOTIDE SEQUENCE [LARGE SCALE GENOMIC DNA]</scope>
    <source>
        <strain evidence="2">XZYJ18</strain>
    </source>
</reference>
<dbReference type="RefSeq" id="WP_378577310.1">
    <property type="nucleotide sequence ID" value="NZ_JBHSFQ010000023.1"/>
</dbReference>
<evidence type="ECO:0000313" key="2">
    <source>
        <dbReference type="Proteomes" id="UP001595923"/>
    </source>
</evidence>